<feature type="compositionally biased region" description="Polar residues" evidence="1">
    <location>
        <begin position="107"/>
        <end position="116"/>
    </location>
</feature>
<feature type="transmembrane region" description="Helical" evidence="2">
    <location>
        <begin position="6"/>
        <end position="27"/>
    </location>
</feature>
<evidence type="ECO:0000256" key="1">
    <source>
        <dbReference type="SAM" id="MobiDB-lite"/>
    </source>
</evidence>
<evidence type="ECO:0000313" key="3">
    <source>
        <dbReference type="EMBL" id="ODV61736.1"/>
    </source>
</evidence>
<keyword evidence="2" id="KW-0472">Membrane</keyword>
<dbReference type="AlphaFoldDB" id="A0A1D2VJD7"/>
<dbReference type="InParanoid" id="A0A1D2VJD7"/>
<dbReference type="RefSeq" id="XP_020048043.1">
    <property type="nucleotide sequence ID" value="XM_020194462.1"/>
</dbReference>
<keyword evidence="2" id="KW-0812">Transmembrane</keyword>
<evidence type="ECO:0000256" key="2">
    <source>
        <dbReference type="SAM" id="Phobius"/>
    </source>
</evidence>
<dbReference type="Proteomes" id="UP000095038">
    <property type="component" value="Unassembled WGS sequence"/>
</dbReference>
<dbReference type="EMBL" id="KV454478">
    <property type="protein sequence ID" value="ODV61736.1"/>
    <property type="molecule type" value="Genomic_DNA"/>
</dbReference>
<feature type="compositionally biased region" description="Basic and acidic residues" evidence="1">
    <location>
        <begin position="53"/>
        <end position="65"/>
    </location>
</feature>
<feature type="compositionally biased region" description="Basic and acidic residues" evidence="1">
    <location>
        <begin position="91"/>
        <end position="106"/>
    </location>
</feature>
<proteinExistence type="predicted"/>
<accession>A0A1D2VJD7</accession>
<organism evidence="3 4">
    <name type="scientific">Ascoidea rubescens DSM 1968</name>
    <dbReference type="NCBI Taxonomy" id="1344418"/>
    <lineage>
        <taxon>Eukaryota</taxon>
        <taxon>Fungi</taxon>
        <taxon>Dikarya</taxon>
        <taxon>Ascomycota</taxon>
        <taxon>Saccharomycotina</taxon>
        <taxon>Saccharomycetes</taxon>
        <taxon>Ascoideaceae</taxon>
        <taxon>Ascoidea</taxon>
    </lineage>
</organism>
<name>A0A1D2VJD7_9ASCO</name>
<dbReference type="GeneID" id="30968098"/>
<keyword evidence="4" id="KW-1185">Reference proteome</keyword>
<sequence length="256" mass="27652">MVSSGLSTFVSSSSLISINCYVFLVILNSLTANAVPIPADLSGSLDDSSSNDNKADDKEDKEDTKMTAIESADSTDSADNKNKDSATVTITKKEEIESEAEDKTQNKENTVSDAPSTTVWWTPTQTVWWTPESLLTASKSDASSDKKGLYTTTIQAVELITSKDTTITSKYETVMTIDDNEDDSTSERETDSDNDSESESKSESKSKSNSTSSTSESSGSSNGYSGFLVQKNNSINFRTNLLVTFLISVIFLFGSI</sequence>
<feature type="region of interest" description="Disordered" evidence="1">
    <location>
        <begin position="41"/>
        <end position="118"/>
    </location>
</feature>
<gene>
    <name evidence="3" type="ORF">ASCRUDRAFT_80150</name>
</gene>
<feature type="transmembrane region" description="Helical" evidence="2">
    <location>
        <begin position="235"/>
        <end position="254"/>
    </location>
</feature>
<feature type="compositionally biased region" description="Low complexity" evidence="1">
    <location>
        <begin position="207"/>
        <end position="222"/>
    </location>
</feature>
<evidence type="ECO:0000313" key="4">
    <source>
        <dbReference type="Proteomes" id="UP000095038"/>
    </source>
</evidence>
<feature type="region of interest" description="Disordered" evidence="1">
    <location>
        <begin position="174"/>
        <end position="222"/>
    </location>
</feature>
<reference evidence="4" key="1">
    <citation type="submission" date="2016-05" db="EMBL/GenBank/DDBJ databases">
        <title>Comparative genomics of biotechnologically important yeasts.</title>
        <authorList>
            <consortium name="DOE Joint Genome Institute"/>
            <person name="Riley R."/>
            <person name="Haridas S."/>
            <person name="Wolfe K.H."/>
            <person name="Lopes M.R."/>
            <person name="Hittinger C.T."/>
            <person name="Goker M."/>
            <person name="Salamov A."/>
            <person name="Wisecaver J."/>
            <person name="Long T.M."/>
            <person name="Aerts A.L."/>
            <person name="Barry K."/>
            <person name="Choi C."/>
            <person name="Clum A."/>
            <person name="Coughlan A.Y."/>
            <person name="Deshpande S."/>
            <person name="Douglass A.P."/>
            <person name="Hanson S.J."/>
            <person name="Klenk H.-P."/>
            <person name="Labutti K."/>
            <person name="Lapidus A."/>
            <person name="Lindquist E."/>
            <person name="Lipzen A."/>
            <person name="Meier-Kolthoff J.P."/>
            <person name="Ohm R.A."/>
            <person name="Otillar R.P."/>
            <person name="Pangilinan J."/>
            <person name="Peng Y."/>
            <person name="Rokas A."/>
            <person name="Rosa C.A."/>
            <person name="Scheuner C."/>
            <person name="Sibirny A.A."/>
            <person name="Slot J.C."/>
            <person name="Stielow J.B."/>
            <person name="Sun H."/>
            <person name="Kurtzman C.P."/>
            <person name="Blackwell M."/>
            <person name="Grigoriev I.V."/>
            <person name="Jeffries T.W."/>
        </authorList>
    </citation>
    <scope>NUCLEOTIDE SEQUENCE [LARGE SCALE GENOMIC DNA]</scope>
    <source>
        <strain evidence="4">DSM 1968</strain>
    </source>
</reference>
<keyword evidence="2" id="KW-1133">Transmembrane helix</keyword>
<protein>
    <submittedName>
        <fullName evidence="3">Uncharacterized protein</fullName>
    </submittedName>
</protein>
<feature type="compositionally biased region" description="Low complexity" evidence="1">
    <location>
        <begin position="41"/>
        <end position="52"/>
    </location>
</feature>